<evidence type="ECO:0000313" key="3">
    <source>
        <dbReference type="Proteomes" id="UP000727490"/>
    </source>
</evidence>
<dbReference type="Pfam" id="PF11845">
    <property type="entry name" value="Tll0287-like"/>
    <property type="match status" value="1"/>
</dbReference>
<keyword evidence="3" id="KW-1185">Reference proteome</keyword>
<dbReference type="AlphaFoldDB" id="A0A951MD85"/>
<dbReference type="PROSITE" id="PS51257">
    <property type="entry name" value="PROKAR_LIPOPROTEIN"/>
    <property type="match status" value="1"/>
</dbReference>
<protein>
    <submittedName>
        <fullName evidence="2">DUF3365 domain-containing protein</fullName>
    </submittedName>
</protein>
<name>A0A951MD85_9BACT</name>
<accession>A0A951MD85</accession>
<dbReference type="InterPro" id="IPR021796">
    <property type="entry name" value="Tll0287-like_dom"/>
</dbReference>
<proteinExistence type="predicted"/>
<comment type="caution">
    <text evidence="2">The sequence shown here is derived from an EMBL/GenBank/DDBJ whole genome shotgun (WGS) entry which is preliminary data.</text>
</comment>
<dbReference type="EMBL" id="RPHB01000003">
    <property type="protein sequence ID" value="MBW3467590.1"/>
    <property type="molecule type" value="Genomic_DNA"/>
</dbReference>
<evidence type="ECO:0000259" key="1">
    <source>
        <dbReference type="Pfam" id="PF11845"/>
    </source>
</evidence>
<dbReference type="RefSeq" id="WP_219287856.1">
    <property type="nucleotide sequence ID" value="NZ_RPHB01000003.1"/>
</dbReference>
<gene>
    <name evidence="2" type="ORF">EGN73_07150</name>
</gene>
<sequence>MKKIFYLFPVIFTLFSCNSNERVSREVFEEVNKSMKVTKVNEAELIETAIKWGNQISQEAQEELIGTLQQAISEKGFPGAVEFCNVEALPILKQVSEKYKVEIRRVSFDYRNPEDAPREEEEGILDTYVYNMENDLESEPSVQKFDNGETLLYSRAIKIPSALCLNCHGKPDQDIDPKTLEKINELYPEDRATGHSMGDLRGMWSIRFPKKEVVKKMGS</sequence>
<evidence type="ECO:0000313" key="2">
    <source>
        <dbReference type="EMBL" id="MBW3467590.1"/>
    </source>
</evidence>
<reference evidence="2 3" key="1">
    <citation type="journal article" date="2020" name="Syst. Appl. Microbiol.">
        <title>Arthrospiribacter ruber gen. nov., sp. nov., a novel bacterium isolated from Arthrospira cultures.</title>
        <authorList>
            <person name="Waleron M."/>
            <person name="Misztak A."/>
            <person name="Waleron M.M."/>
            <person name="Furmaniak M."/>
            <person name="Mrozik A."/>
            <person name="Waleron K."/>
        </authorList>
    </citation>
    <scope>NUCLEOTIDE SEQUENCE [LARGE SCALE GENOMIC DNA]</scope>
    <source>
        <strain evidence="2 3">DPMB0001</strain>
    </source>
</reference>
<organism evidence="2 3">
    <name type="scientific">Arthrospiribacter ruber</name>
    <dbReference type="NCBI Taxonomy" id="2487934"/>
    <lineage>
        <taxon>Bacteria</taxon>
        <taxon>Pseudomonadati</taxon>
        <taxon>Bacteroidota</taxon>
        <taxon>Cytophagia</taxon>
        <taxon>Cytophagales</taxon>
        <taxon>Cyclobacteriaceae</taxon>
        <taxon>Arthrospiribacter</taxon>
    </lineage>
</organism>
<dbReference type="Proteomes" id="UP000727490">
    <property type="component" value="Unassembled WGS sequence"/>
</dbReference>
<feature type="domain" description="Tll0287-like" evidence="1">
    <location>
        <begin position="55"/>
        <end position="209"/>
    </location>
</feature>